<feature type="region of interest" description="Disordered" evidence="11">
    <location>
        <begin position="1"/>
        <end position="30"/>
    </location>
</feature>
<evidence type="ECO:0000256" key="3">
    <source>
        <dbReference type="ARBA" id="ARBA00022490"/>
    </source>
</evidence>
<evidence type="ECO:0000313" key="14">
    <source>
        <dbReference type="Proteomes" id="UP000825890"/>
    </source>
</evidence>
<dbReference type="GO" id="GO:0002184">
    <property type="term" value="P:cytoplasmic translational termination"/>
    <property type="evidence" value="ECO:0007669"/>
    <property type="project" value="UniProtKB-ARBA"/>
</dbReference>
<dbReference type="Pfam" id="PF08938">
    <property type="entry name" value="HBS1_N"/>
    <property type="match status" value="1"/>
</dbReference>
<comment type="catalytic activity">
    <reaction evidence="10">
        <text>GTP + H2O = GDP + phosphate + H(+)</text>
        <dbReference type="Rhea" id="RHEA:19669"/>
        <dbReference type="ChEBI" id="CHEBI:15377"/>
        <dbReference type="ChEBI" id="CHEBI:15378"/>
        <dbReference type="ChEBI" id="CHEBI:37565"/>
        <dbReference type="ChEBI" id="CHEBI:43474"/>
        <dbReference type="ChEBI" id="CHEBI:58189"/>
    </reaction>
    <physiologicalReaction direction="left-to-right" evidence="10">
        <dbReference type="Rhea" id="RHEA:19670"/>
    </physiologicalReaction>
</comment>
<keyword evidence="6" id="KW-0378">Hydrolase</keyword>
<organism evidence="13 14">
    <name type="scientific">Cercospora kikuchii</name>
    <dbReference type="NCBI Taxonomy" id="84275"/>
    <lineage>
        <taxon>Eukaryota</taxon>
        <taxon>Fungi</taxon>
        <taxon>Dikarya</taxon>
        <taxon>Ascomycota</taxon>
        <taxon>Pezizomycotina</taxon>
        <taxon>Dothideomycetes</taxon>
        <taxon>Dothideomycetidae</taxon>
        <taxon>Mycosphaerellales</taxon>
        <taxon>Mycosphaerellaceae</taxon>
        <taxon>Cercospora</taxon>
    </lineage>
</organism>
<dbReference type="InterPro" id="IPR015033">
    <property type="entry name" value="HBS1-like_N"/>
</dbReference>
<dbReference type="InterPro" id="IPR000795">
    <property type="entry name" value="T_Tr_GTP-bd_dom"/>
</dbReference>
<evidence type="ECO:0000313" key="13">
    <source>
        <dbReference type="EMBL" id="GIZ40233.1"/>
    </source>
</evidence>
<evidence type="ECO:0000256" key="10">
    <source>
        <dbReference type="ARBA" id="ARBA00049117"/>
    </source>
</evidence>
<name>A0A9P3FAP6_9PEZI</name>
<feature type="domain" description="Tr-type G" evidence="12">
    <location>
        <begin position="390"/>
        <end position="614"/>
    </location>
</feature>
<dbReference type="PANTHER" id="PTHR23115">
    <property type="entry name" value="TRANSLATION FACTOR"/>
    <property type="match status" value="1"/>
</dbReference>
<dbReference type="InterPro" id="IPR009001">
    <property type="entry name" value="Transl_elong_EF1A/Init_IF2_C"/>
</dbReference>
<keyword evidence="4" id="KW-0547">Nucleotide-binding</keyword>
<evidence type="ECO:0000256" key="11">
    <source>
        <dbReference type="SAM" id="MobiDB-lite"/>
    </source>
</evidence>
<feature type="compositionally biased region" description="Pro residues" evidence="11">
    <location>
        <begin position="265"/>
        <end position="277"/>
    </location>
</feature>
<keyword evidence="9" id="KW-0342">GTP-binding</keyword>
<dbReference type="RefSeq" id="XP_044654720.1">
    <property type="nucleotide sequence ID" value="XM_044798785.1"/>
</dbReference>
<dbReference type="SUPFAM" id="SSF50465">
    <property type="entry name" value="EF-Tu/eEF-1alpha/eIF2-gamma C-terminal domain"/>
    <property type="match status" value="1"/>
</dbReference>
<dbReference type="EMBL" id="BOLY01000002">
    <property type="protein sequence ID" value="GIZ40233.1"/>
    <property type="molecule type" value="Genomic_DNA"/>
</dbReference>
<comment type="caution">
    <text evidence="13">The sequence shown here is derived from an EMBL/GenBank/DDBJ whole genome shotgun (WGS) entry which is preliminary data.</text>
</comment>
<feature type="compositionally biased region" description="Basic and acidic residues" evidence="11">
    <location>
        <begin position="235"/>
        <end position="256"/>
    </location>
</feature>
<keyword evidence="7" id="KW-0810">Translation regulation</keyword>
<dbReference type="Proteomes" id="UP000825890">
    <property type="component" value="Unassembled WGS sequence"/>
</dbReference>
<dbReference type="AlphaFoldDB" id="A0A9P3FAP6"/>
<keyword evidence="8" id="KW-0648">Protein biosynthesis</keyword>
<evidence type="ECO:0000256" key="1">
    <source>
        <dbReference type="ARBA" id="ARBA00004496"/>
    </source>
</evidence>
<protein>
    <recommendedName>
        <fullName evidence="12">Tr-type G domain-containing protein</fullName>
    </recommendedName>
</protein>
<dbReference type="GeneID" id="68289158"/>
<reference evidence="13 14" key="1">
    <citation type="submission" date="2021-01" db="EMBL/GenBank/DDBJ databases">
        <title>Cercospora kikuchii MAFF 305040 whole genome shotgun sequence.</title>
        <authorList>
            <person name="Kashiwa T."/>
            <person name="Suzuki T."/>
        </authorList>
    </citation>
    <scope>NUCLEOTIDE SEQUENCE [LARGE SCALE GENOMIC DNA]</scope>
    <source>
        <strain evidence="13 14">MAFF 305040</strain>
    </source>
</reference>
<comment type="subcellular location">
    <subcellularLocation>
        <location evidence="1">Cytoplasm</location>
    </subcellularLocation>
</comment>
<dbReference type="GO" id="GO:0003746">
    <property type="term" value="F:translation elongation factor activity"/>
    <property type="evidence" value="ECO:0007669"/>
    <property type="project" value="UniProtKB-KW"/>
</dbReference>
<keyword evidence="14" id="KW-1185">Reference proteome</keyword>
<keyword evidence="3" id="KW-0963">Cytoplasm</keyword>
<evidence type="ECO:0000256" key="2">
    <source>
        <dbReference type="ARBA" id="ARBA00007249"/>
    </source>
</evidence>
<evidence type="ECO:0000256" key="7">
    <source>
        <dbReference type="ARBA" id="ARBA00022845"/>
    </source>
</evidence>
<gene>
    <name evidence="13" type="ORF">CKM354_000358300</name>
</gene>
<comment type="similarity">
    <text evidence="2">Belongs to the TRAFAC class translation factor GTPase superfamily. Classic translation factor GTPase family. EF-Tu/EF-1A subfamily.</text>
</comment>
<accession>A0A9P3FAP6</accession>
<evidence type="ECO:0000256" key="5">
    <source>
        <dbReference type="ARBA" id="ARBA00022768"/>
    </source>
</evidence>
<sequence>MQRVKNVGYDEDDLYSDEDEYAGEQDEFSAEDKENFVTLTPVVRAELEEAAITVTTKEIEDALWHYYWDVGKSVAYLKNSRTPQQPKQQEGKKEKPKTKFDEANAANAANAGELNISSESCTGHACWRSSHGSKCTHRQALRRYIWAATDLAVVDPKPTPPMSAADWFRGVPWTNVPAESIGQLVAAQPARPEPRLLGGSSKLAKLAEERRRKAAVAAQQPASTTGADPISGLDRLSKPKEAKENDRPIAKEEAKKYPIRRKRSPTPPPREPSPPPPEPEEEVPDLRSSPTAFGHTLARSDREAQDSKQLTLRDLFGSGYSLGPFAAPSPDDTVLRAQKSSKGLNNVKQTPTTANGLAKKTEAMKLDAAPKAKSKGLDVPKLWSQEQARRRSAAFVVIGHVDHGKSTLMGRLLLDTGAVAQRDIDKFKKQATEMGKASFALAWVMDTGAEERKRGVTVDIAQHHFSTDDTDFTILDAPGHRDFVPNMIGGASMADIGLLVVDANQLESGMKGQTREHILLAHAVGLQKVVVAVNKLDSTASPWDESTFKSISLEIRKLLVETGFSKDDIAIVPCSGLSGENVVKAPEAKSEASWVINKHPTLLRQLEQSVPSGTLPESVSRPLRLQIANVFRGGIQNPLSISGRIRKGNVQVGESMTIQPSGENATVKGIDLVGAARDWAVAGNIVTLHLADIEAQHLRSGDVACNATKPISVVKNVIARVQAIGALLPQEVDVHVGRLHVPGKISQLFSVVNAKDEMVKKKPRIIKAGQRALIRIALNSGAPLEPGDRVVLRAEGSTIAAGTVENVGR</sequence>
<dbReference type="FunFam" id="2.40.30.10:FF:000020">
    <property type="entry name" value="Translation elongation factor EF-1"/>
    <property type="match status" value="1"/>
</dbReference>
<dbReference type="InterPro" id="IPR004160">
    <property type="entry name" value="Transl_elong_EFTu/EF1A_C"/>
</dbReference>
<dbReference type="InterPro" id="IPR009000">
    <property type="entry name" value="Transl_B-barrel_sf"/>
</dbReference>
<dbReference type="GO" id="GO:0005525">
    <property type="term" value="F:GTP binding"/>
    <property type="evidence" value="ECO:0007669"/>
    <property type="project" value="UniProtKB-KW"/>
</dbReference>
<feature type="region of interest" description="Disordered" evidence="11">
    <location>
        <begin position="208"/>
        <end position="307"/>
    </location>
</feature>
<dbReference type="InterPro" id="IPR031157">
    <property type="entry name" value="G_TR_CS"/>
</dbReference>
<dbReference type="Pfam" id="PF00009">
    <property type="entry name" value="GTP_EFTU"/>
    <property type="match status" value="1"/>
</dbReference>
<dbReference type="Gene3D" id="3.40.50.300">
    <property type="entry name" value="P-loop containing nucleotide triphosphate hydrolases"/>
    <property type="match status" value="1"/>
</dbReference>
<dbReference type="GO" id="GO:0006417">
    <property type="term" value="P:regulation of translation"/>
    <property type="evidence" value="ECO:0007669"/>
    <property type="project" value="UniProtKB-KW"/>
</dbReference>
<dbReference type="SUPFAM" id="SSF52540">
    <property type="entry name" value="P-loop containing nucleoside triphosphate hydrolases"/>
    <property type="match status" value="1"/>
</dbReference>
<dbReference type="PRINTS" id="PR00315">
    <property type="entry name" value="ELONGATNFCT"/>
</dbReference>
<evidence type="ECO:0000256" key="9">
    <source>
        <dbReference type="ARBA" id="ARBA00023134"/>
    </source>
</evidence>
<evidence type="ECO:0000256" key="8">
    <source>
        <dbReference type="ARBA" id="ARBA00022917"/>
    </source>
</evidence>
<proteinExistence type="inferred from homology"/>
<feature type="compositionally biased region" description="Acidic residues" evidence="11">
    <location>
        <begin position="9"/>
        <end position="29"/>
    </location>
</feature>
<dbReference type="PROSITE" id="PS51722">
    <property type="entry name" value="G_TR_2"/>
    <property type="match status" value="1"/>
</dbReference>
<dbReference type="Pfam" id="PF03143">
    <property type="entry name" value="GTP_EFTU_D3"/>
    <property type="match status" value="1"/>
</dbReference>
<dbReference type="GO" id="GO:0003924">
    <property type="term" value="F:GTPase activity"/>
    <property type="evidence" value="ECO:0007669"/>
    <property type="project" value="InterPro"/>
</dbReference>
<evidence type="ECO:0000256" key="4">
    <source>
        <dbReference type="ARBA" id="ARBA00022741"/>
    </source>
</evidence>
<dbReference type="Gene3D" id="2.40.30.10">
    <property type="entry name" value="Translation factors"/>
    <property type="match status" value="2"/>
</dbReference>
<dbReference type="InterPro" id="IPR027417">
    <property type="entry name" value="P-loop_NTPase"/>
</dbReference>
<dbReference type="PROSITE" id="PS00301">
    <property type="entry name" value="G_TR_1"/>
    <property type="match status" value="1"/>
</dbReference>
<dbReference type="CDD" id="cd16267">
    <property type="entry name" value="HBS1-like_II"/>
    <property type="match status" value="1"/>
</dbReference>
<dbReference type="SUPFAM" id="SSF50447">
    <property type="entry name" value="Translation proteins"/>
    <property type="match status" value="1"/>
</dbReference>
<dbReference type="GO" id="GO:0005829">
    <property type="term" value="C:cytosol"/>
    <property type="evidence" value="ECO:0007669"/>
    <property type="project" value="GOC"/>
</dbReference>
<dbReference type="OrthoDB" id="342024at2759"/>
<feature type="region of interest" description="Disordered" evidence="11">
    <location>
        <begin position="80"/>
        <end position="99"/>
    </location>
</feature>
<feature type="compositionally biased region" description="Basic and acidic residues" evidence="11">
    <location>
        <begin position="89"/>
        <end position="99"/>
    </location>
</feature>
<keyword evidence="5" id="KW-0251">Elongation factor</keyword>
<dbReference type="InterPro" id="IPR050100">
    <property type="entry name" value="TRAFAC_GTPase_members"/>
</dbReference>
<evidence type="ECO:0000256" key="6">
    <source>
        <dbReference type="ARBA" id="ARBA00022801"/>
    </source>
</evidence>
<evidence type="ECO:0000259" key="12">
    <source>
        <dbReference type="PROSITE" id="PS51722"/>
    </source>
</evidence>